<feature type="transmembrane region" description="Helical" evidence="1">
    <location>
        <begin position="32"/>
        <end position="55"/>
    </location>
</feature>
<proteinExistence type="predicted"/>
<dbReference type="Proteomes" id="UP000284379">
    <property type="component" value="Unassembled WGS sequence"/>
</dbReference>
<keyword evidence="1" id="KW-0812">Transmembrane</keyword>
<dbReference type="AlphaFoldDB" id="A0A413VYM8"/>
<name>A0A413VYM8_9BACE</name>
<sequence length="182" mass="20961">METKKSLIPIYELEFSDGISLKIHVKKAKTGILSIILFFALSIFFIPIIFFIYLATTGEGIPLGFIITCIVGFLSSGYLLKLYLWNKYGTEVIIIQKKCLILYYDYKLFKDNYQKIHFESIQVYFEDNGILMNASQRVSDPKENANINNVICFNLDGKDVKSEGEIPLEEIIKISNYLRQTN</sequence>
<dbReference type="RefSeq" id="WP_002561021.1">
    <property type="nucleotide sequence ID" value="NZ_CABJFV010000001.1"/>
</dbReference>
<protein>
    <submittedName>
        <fullName evidence="2">Uncharacterized protein</fullName>
    </submittedName>
</protein>
<gene>
    <name evidence="2" type="ORF">DW888_02455</name>
</gene>
<feature type="transmembrane region" description="Helical" evidence="1">
    <location>
        <begin position="61"/>
        <end position="80"/>
    </location>
</feature>
<evidence type="ECO:0000313" key="3">
    <source>
        <dbReference type="Proteomes" id="UP000284379"/>
    </source>
</evidence>
<evidence type="ECO:0000256" key="1">
    <source>
        <dbReference type="SAM" id="Phobius"/>
    </source>
</evidence>
<reference evidence="2 3" key="1">
    <citation type="submission" date="2018-08" db="EMBL/GenBank/DDBJ databases">
        <title>A genome reference for cultivated species of the human gut microbiota.</title>
        <authorList>
            <person name="Zou Y."/>
            <person name="Xue W."/>
            <person name="Luo G."/>
        </authorList>
    </citation>
    <scope>NUCLEOTIDE SEQUENCE [LARGE SCALE GENOMIC DNA]</scope>
    <source>
        <strain evidence="2 3">AM40-30BH</strain>
    </source>
</reference>
<organism evidence="2 3">
    <name type="scientific">Bacteroides nordii</name>
    <dbReference type="NCBI Taxonomy" id="291645"/>
    <lineage>
        <taxon>Bacteria</taxon>
        <taxon>Pseudomonadati</taxon>
        <taxon>Bacteroidota</taxon>
        <taxon>Bacteroidia</taxon>
        <taxon>Bacteroidales</taxon>
        <taxon>Bacteroidaceae</taxon>
        <taxon>Bacteroides</taxon>
    </lineage>
</organism>
<keyword evidence="1" id="KW-0472">Membrane</keyword>
<comment type="caution">
    <text evidence="2">The sequence shown here is derived from an EMBL/GenBank/DDBJ whole genome shotgun (WGS) entry which is preliminary data.</text>
</comment>
<keyword evidence="1" id="KW-1133">Transmembrane helix</keyword>
<evidence type="ECO:0000313" key="2">
    <source>
        <dbReference type="EMBL" id="RHB38682.1"/>
    </source>
</evidence>
<accession>A0A413VYM8</accession>
<dbReference type="EMBL" id="QSGO01000001">
    <property type="protein sequence ID" value="RHB38682.1"/>
    <property type="molecule type" value="Genomic_DNA"/>
</dbReference>